<name>A0A554LLL1_9BACT</name>
<keyword evidence="1" id="KW-0812">Transmembrane</keyword>
<gene>
    <name evidence="2" type="ORF">CEN91_117</name>
</gene>
<dbReference type="Proteomes" id="UP000315589">
    <property type="component" value="Unassembled WGS sequence"/>
</dbReference>
<dbReference type="AlphaFoldDB" id="A0A554LLL1"/>
<proteinExistence type="predicted"/>
<evidence type="ECO:0000313" key="3">
    <source>
        <dbReference type="Proteomes" id="UP000315589"/>
    </source>
</evidence>
<dbReference type="InterPro" id="IPR024414">
    <property type="entry name" value="Uncharacterised_PrgI"/>
</dbReference>
<comment type="caution">
    <text evidence="2">The sequence shown here is derived from an EMBL/GenBank/DDBJ whole genome shotgun (WGS) entry which is preliminary data.</text>
</comment>
<evidence type="ECO:0008006" key="4">
    <source>
        <dbReference type="Google" id="ProtNLM"/>
    </source>
</evidence>
<keyword evidence="1" id="KW-1133">Transmembrane helix</keyword>
<sequence length="133" mass="15235">MLQYKVPQNIDLADKIFGPLTLFQFLYLLAGGMVFYVFFKAEQMLLAIFIGGPAVLIALACAFVKINDQPFSRFIFSFIRYLINPKILIWRKSSQENAPQIIRNATTTQTKKVVKKISLEDIRAMAEKLDNKI</sequence>
<reference evidence="2 3" key="1">
    <citation type="submission" date="2017-07" db="EMBL/GenBank/DDBJ databases">
        <title>Mechanisms for carbon and nitrogen cycling indicate functional differentiation within the Candidate Phyla Radiation.</title>
        <authorList>
            <person name="Danczak R.E."/>
            <person name="Johnston M.D."/>
            <person name="Kenah C."/>
            <person name="Slattery M."/>
            <person name="Wrighton K.C."/>
            <person name="Wilkins M.J."/>
        </authorList>
    </citation>
    <scope>NUCLEOTIDE SEQUENCE [LARGE SCALE GENOMIC DNA]</scope>
    <source>
        <strain evidence="2">Licking1014_85</strain>
    </source>
</reference>
<evidence type="ECO:0000313" key="2">
    <source>
        <dbReference type="EMBL" id="TSC93776.1"/>
    </source>
</evidence>
<keyword evidence="1" id="KW-0472">Membrane</keyword>
<dbReference type="Pfam" id="PF12666">
    <property type="entry name" value="PrgI"/>
    <property type="match status" value="1"/>
</dbReference>
<dbReference type="EMBL" id="VMGI01000010">
    <property type="protein sequence ID" value="TSC93776.1"/>
    <property type="molecule type" value="Genomic_DNA"/>
</dbReference>
<protein>
    <recommendedName>
        <fullName evidence="4">PrgI family protein</fullName>
    </recommendedName>
</protein>
<evidence type="ECO:0000256" key="1">
    <source>
        <dbReference type="SAM" id="Phobius"/>
    </source>
</evidence>
<accession>A0A554LLL1</accession>
<organism evidence="2 3">
    <name type="scientific">Candidatus Berkelbacteria bacterium Licking1014_85</name>
    <dbReference type="NCBI Taxonomy" id="2017148"/>
    <lineage>
        <taxon>Bacteria</taxon>
        <taxon>Candidatus Berkelbacteria</taxon>
    </lineage>
</organism>
<feature type="transmembrane region" description="Helical" evidence="1">
    <location>
        <begin position="20"/>
        <end position="39"/>
    </location>
</feature>
<feature type="transmembrane region" description="Helical" evidence="1">
    <location>
        <begin position="45"/>
        <end position="64"/>
    </location>
</feature>